<dbReference type="InterPro" id="IPR002716">
    <property type="entry name" value="PIN_dom"/>
</dbReference>
<dbReference type="PANTHER" id="PTHR36173">
    <property type="entry name" value="RIBONUCLEASE VAPC16-RELATED"/>
    <property type="match status" value="1"/>
</dbReference>
<dbReference type="Gene3D" id="3.40.50.1010">
    <property type="entry name" value="5'-nuclease"/>
    <property type="match status" value="1"/>
</dbReference>
<dbReference type="InterPro" id="IPR052919">
    <property type="entry name" value="TA_system_RNase"/>
</dbReference>
<dbReference type="InterPro" id="IPR041705">
    <property type="entry name" value="PIN_Sll0205"/>
</dbReference>
<dbReference type="Proteomes" id="UP000010809">
    <property type="component" value="Chromosome"/>
</dbReference>
<dbReference type="KEGG" id="tni:TVNIR_0513"/>
<organism evidence="2 3">
    <name type="scientific">Thioalkalivibrio nitratireducens (strain DSM 14787 / UNIQEM 213 / ALEN2)</name>
    <dbReference type="NCBI Taxonomy" id="1255043"/>
    <lineage>
        <taxon>Bacteria</taxon>
        <taxon>Pseudomonadati</taxon>
        <taxon>Pseudomonadota</taxon>
        <taxon>Gammaproteobacteria</taxon>
        <taxon>Chromatiales</taxon>
        <taxon>Ectothiorhodospiraceae</taxon>
        <taxon>Thioalkalivibrio</taxon>
    </lineage>
</organism>
<dbReference type="InterPro" id="IPR029060">
    <property type="entry name" value="PIN-like_dom_sf"/>
</dbReference>
<dbReference type="PATRIC" id="fig|1255043.3.peg.517"/>
<evidence type="ECO:0000259" key="1">
    <source>
        <dbReference type="Pfam" id="PF01850"/>
    </source>
</evidence>
<dbReference type="Pfam" id="PF01850">
    <property type="entry name" value="PIN"/>
    <property type="match status" value="1"/>
</dbReference>
<dbReference type="SUPFAM" id="SSF88723">
    <property type="entry name" value="PIN domain-like"/>
    <property type="match status" value="1"/>
</dbReference>
<dbReference type="CDD" id="cd09872">
    <property type="entry name" value="PIN_Sll0205-like"/>
    <property type="match status" value="1"/>
</dbReference>
<dbReference type="AlphaFoldDB" id="L0DT98"/>
<dbReference type="HOGENOM" id="CLU_129890_0_1_6"/>
<dbReference type="RefSeq" id="WP_015257369.1">
    <property type="nucleotide sequence ID" value="NC_019902.2"/>
</dbReference>
<dbReference type="STRING" id="1255043.TVNIR_0513"/>
<dbReference type="PANTHER" id="PTHR36173:SF2">
    <property type="entry name" value="RIBONUCLEASE VAPC16"/>
    <property type="match status" value="1"/>
</dbReference>
<sequence>MILLLDTHLLLWAAGEPDRLPAMARDLLLNPDNEPWFSAVSVWETTIKSSLDRPDFRVDPAVLRRGLLDHGYTELPITGAHAVAVAGLPDLHKDPFDRLLVAQAQVEGILLVTHDPLVARYPGPIRRV</sequence>
<dbReference type="OrthoDB" id="9798990at2"/>
<protein>
    <submittedName>
        <fullName evidence="2">Pilus retraction motor protein PilT</fullName>
    </submittedName>
</protein>
<accession>L0DT98</accession>
<feature type="domain" description="PIN" evidence="1">
    <location>
        <begin position="4"/>
        <end position="121"/>
    </location>
</feature>
<evidence type="ECO:0000313" key="2">
    <source>
        <dbReference type="EMBL" id="AGA32215.1"/>
    </source>
</evidence>
<proteinExistence type="predicted"/>
<name>L0DT98_THIND</name>
<evidence type="ECO:0000313" key="3">
    <source>
        <dbReference type="Proteomes" id="UP000010809"/>
    </source>
</evidence>
<dbReference type="EMBL" id="CP003989">
    <property type="protein sequence ID" value="AGA32215.1"/>
    <property type="molecule type" value="Genomic_DNA"/>
</dbReference>
<dbReference type="eggNOG" id="COG3744">
    <property type="taxonomic scope" value="Bacteria"/>
</dbReference>
<keyword evidence="3" id="KW-1185">Reference proteome</keyword>
<gene>
    <name evidence="2" type="ordered locus">TVNIR_0513</name>
</gene>
<reference evidence="2" key="1">
    <citation type="submission" date="2015-12" db="EMBL/GenBank/DDBJ databases">
        <authorList>
            <person name="Tikhonova T.V."/>
            <person name="Pavlov A.R."/>
            <person name="Beletsky A.V."/>
            <person name="Mardanov A.V."/>
            <person name="Sorokin D.Y."/>
            <person name="Ravin N.V."/>
            <person name="Popov V.O."/>
        </authorList>
    </citation>
    <scope>NUCLEOTIDE SEQUENCE</scope>
    <source>
        <strain evidence="2">DSM 14787</strain>
    </source>
</reference>